<dbReference type="Proteomes" id="UP000280842">
    <property type="component" value="Unassembled WGS sequence"/>
</dbReference>
<evidence type="ECO:0000256" key="1">
    <source>
        <dbReference type="SAM" id="Phobius"/>
    </source>
</evidence>
<dbReference type="AlphaFoldDB" id="A0A3M0BL22"/>
<evidence type="ECO:0000313" key="3">
    <source>
        <dbReference type="Proteomes" id="UP000280842"/>
    </source>
</evidence>
<keyword evidence="1" id="KW-0812">Transmembrane</keyword>
<keyword evidence="1" id="KW-1133">Transmembrane helix</keyword>
<dbReference type="EMBL" id="REFO01000011">
    <property type="protein sequence ID" value="RMA97134.1"/>
    <property type="molecule type" value="Genomic_DNA"/>
</dbReference>
<gene>
    <name evidence="2" type="ORF">CLV39_0789</name>
</gene>
<sequence length="168" mass="19343">MENEKKGLNWPLIVITGFGVVGVFIITFIFVQQLAIRTVKEAILLEKAYPKVKPQEYINELKIEAKKNKLTLIEIAKSDKVFVYQLIKKDLLKKFMEEVPNASISAVVTLSIYDLGDGTSIVATNPYIWDMILPSNYLDDIVQNYSQEISLILDDIYWKLKEKKKELK</sequence>
<proteinExistence type="predicted"/>
<name>A0A3M0BL22_9AQUI</name>
<dbReference type="RefSeq" id="WP_121922923.1">
    <property type="nucleotide sequence ID" value="NZ_REFO01000011.1"/>
</dbReference>
<feature type="transmembrane region" description="Helical" evidence="1">
    <location>
        <begin position="12"/>
        <end position="31"/>
    </location>
</feature>
<organism evidence="2 3">
    <name type="scientific">Hydrogenothermus marinus</name>
    <dbReference type="NCBI Taxonomy" id="133270"/>
    <lineage>
        <taxon>Bacteria</taxon>
        <taxon>Pseudomonadati</taxon>
        <taxon>Aquificota</taxon>
        <taxon>Aquificia</taxon>
        <taxon>Aquificales</taxon>
        <taxon>Hydrogenothermaceae</taxon>
        <taxon>Hydrogenothermus</taxon>
    </lineage>
</organism>
<keyword evidence="3" id="KW-1185">Reference proteome</keyword>
<evidence type="ECO:0008006" key="4">
    <source>
        <dbReference type="Google" id="ProtNLM"/>
    </source>
</evidence>
<evidence type="ECO:0000313" key="2">
    <source>
        <dbReference type="EMBL" id="RMA97134.1"/>
    </source>
</evidence>
<dbReference type="OrthoDB" id="13144at2"/>
<comment type="caution">
    <text evidence="2">The sequence shown here is derived from an EMBL/GenBank/DDBJ whole genome shotgun (WGS) entry which is preliminary data.</text>
</comment>
<reference evidence="2 3" key="1">
    <citation type="submission" date="2018-10" db="EMBL/GenBank/DDBJ databases">
        <title>Genomic Encyclopedia of Archaeal and Bacterial Type Strains, Phase II (KMG-II): from individual species to whole genera.</title>
        <authorList>
            <person name="Goeker M."/>
        </authorList>
    </citation>
    <scope>NUCLEOTIDE SEQUENCE [LARGE SCALE GENOMIC DNA]</scope>
    <source>
        <strain evidence="2 3">VM1</strain>
    </source>
</reference>
<protein>
    <recommendedName>
        <fullName evidence="4">DUF302 domain-containing protein</fullName>
    </recommendedName>
</protein>
<keyword evidence="1" id="KW-0472">Membrane</keyword>
<accession>A0A3M0BL22</accession>